<gene>
    <name evidence="7" type="ORF">Naga_100415g2</name>
</gene>
<dbReference type="PANTHER" id="PTHR46140">
    <property type="entry name" value="VACUOLAR TRANSPORTER CHAPERONE 1-RELATED"/>
    <property type="match status" value="1"/>
</dbReference>
<organism evidence="7 8">
    <name type="scientific">Nannochloropsis gaditana</name>
    <dbReference type="NCBI Taxonomy" id="72520"/>
    <lineage>
        <taxon>Eukaryota</taxon>
        <taxon>Sar</taxon>
        <taxon>Stramenopiles</taxon>
        <taxon>Ochrophyta</taxon>
        <taxon>Eustigmatophyceae</taxon>
        <taxon>Eustigmatales</taxon>
        <taxon>Monodopsidaceae</taxon>
        <taxon>Nannochloropsis</taxon>
    </lineage>
</organism>
<dbReference type="Proteomes" id="UP000019335">
    <property type="component" value="Chromosome 17"/>
</dbReference>
<evidence type="ECO:0000313" key="8">
    <source>
        <dbReference type="Proteomes" id="UP000019335"/>
    </source>
</evidence>
<dbReference type="OrthoDB" id="2243669at2759"/>
<dbReference type="Pfam" id="PF02656">
    <property type="entry name" value="DUF202"/>
    <property type="match status" value="1"/>
</dbReference>
<sequence>MPPGGGTFGVWLSIFVYRRSQCFVDCPSSTRLAPLATDSSRAFPPPALKMSERTSLLKSSAEPKPVYVVPRTNSISRVTVENVKASPHYGRSQFPSSTGFLERLWPFAYQDTTRYGKIRKAPVKVEPKVFFANERTFLAWLNMSVTLASISVAILAFADHNEFSQIYGFTVLPVAVAFVIYALTTYTRRSFMLRNRMPGPYEDRVGPVVLTLLLCLSITVNFILKLIDILGDKEAAAPATPLSMKGGLGSGIKSGPVVTPAPLTGP</sequence>
<proteinExistence type="predicted"/>
<comment type="subcellular location">
    <subcellularLocation>
        <location evidence="1">Endomembrane system</location>
        <topology evidence="1">Multi-pass membrane protein</topology>
    </subcellularLocation>
</comment>
<feature type="domain" description="DUF202" evidence="6">
    <location>
        <begin position="128"/>
        <end position="190"/>
    </location>
</feature>
<keyword evidence="3 5" id="KW-1133">Transmembrane helix</keyword>
<evidence type="ECO:0000256" key="1">
    <source>
        <dbReference type="ARBA" id="ARBA00004127"/>
    </source>
</evidence>
<keyword evidence="4 5" id="KW-0472">Membrane</keyword>
<keyword evidence="2 5" id="KW-0812">Transmembrane</keyword>
<dbReference type="InterPro" id="IPR003807">
    <property type="entry name" value="DUF202"/>
</dbReference>
<dbReference type="AlphaFoldDB" id="W7TJ28"/>
<dbReference type="EMBL" id="AZIL01001652">
    <property type="protein sequence ID" value="EWM23453.1"/>
    <property type="molecule type" value="Genomic_DNA"/>
</dbReference>
<name>W7TJ28_9STRA</name>
<accession>W7TJ28</accession>
<protein>
    <recommendedName>
        <fullName evidence="6">DUF202 domain-containing protein</fullName>
    </recommendedName>
</protein>
<dbReference type="GO" id="GO:0012505">
    <property type="term" value="C:endomembrane system"/>
    <property type="evidence" value="ECO:0007669"/>
    <property type="project" value="UniProtKB-SubCell"/>
</dbReference>
<feature type="transmembrane region" description="Helical" evidence="5">
    <location>
        <begin position="205"/>
        <end position="224"/>
    </location>
</feature>
<dbReference type="PANTHER" id="PTHR46140:SF1">
    <property type="entry name" value="VACUOLAR TRANSPORTER CHAPERONE COMPLEX SUBUNIT 4-RELATED"/>
    <property type="match status" value="1"/>
</dbReference>
<comment type="caution">
    <text evidence="7">The sequence shown here is derived from an EMBL/GenBank/DDBJ whole genome shotgun (WGS) entry which is preliminary data.</text>
</comment>
<keyword evidence="8" id="KW-1185">Reference proteome</keyword>
<evidence type="ECO:0000256" key="3">
    <source>
        <dbReference type="ARBA" id="ARBA00022989"/>
    </source>
</evidence>
<feature type="transmembrane region" description="Helical" evidence="5">
    <location>
        <begin position="137"/>
        <end position="158"/>
    </location>
</feature>
<reference evidence="7 8" key="1">
    <citation type="journal article" date="2014" name="Mol. Plant">
        <title>Chromosome Scale Genome Assembly and Transcriptome Profiling of Nannochloropsis gaditana in Nitrogen Depletion.</title>
        <authorList>
            <person name="Corteggiani Carpinelli E."/>
            <person name="Telatin A."/>
            <person name="Vitulo N."/>
            <person name="Forcato C."/>
            <person name="D'Angelo M."/>
            <person name="Schiavon R."/>
            <person name="Vezzi A."/>
            <person name="Giacometti G.M."/>
            <person name="Morosinotto T."/>
            <person name="Valle G."/>
        </authorList>
    </citation>
    <scope>NUCLEOTIDE SEQUENCE [LARGE SCALE GENOMIC DNA]</scope>
    <source>
        <strain evidence="7 8">B-31</strain>
    </source>
</reference>
<evidence type="ECO:0000256" key="4">
    <source>
        <dbReference type="ARBA" id="ARBA00023136"/>
    </source>
</evidence>
<evidence type="ECO:0000313" key="7">
    <source>
        <dbReference type="EMBL" id="EWM23453.1"/>
    </source>
</evidence>
<evidence type="ECO:0000259" key="6">
    <source>
        <dbReference type="Pfam" id="PF02656"/>
    </source>
</evidence>
<feature type="transmembrane region" description="Helical" evidence="5">
    <location>
        <begin position="164"/>
        <end position="184"/>
    </location>
</feature>
<dbReference type="InterPro" id="IPR051572">
    <property type="entry name" value="VTC_Complex_Subunit"/>
</dbReference>
<evidence type="ECO:0000256" key="5">
    <source>
        <dbReference type="SAM" id="Phobius"/>
    </source>
</evidence>
<evidence type="ECO:0000256" key="2">
    <source>
        <dbReference type="ARBA" id="ARBA00022692"/>
    </source>
</evidence>